<dbReference type="Pfam" id="PF13416">
    <property type="entry name" value="SBP_bac_8"/>
    <property type="match status" value="1"/>
</dbReference>
<evidence type="ECO:0000313" key="7">
    <source>
        <dbReference type="EMBL" id="GLS04522.1"/>
    </source>
</evidence>
<comment type="similarity">
    <text evidence="5">Belongs to the bacterial solute-binding protein PotD/PotF family.</text>
</comment>
<comment type="subcellular location">
    <subcellularLocation>
        <location evidence="1 5">Periplasm</location>
    </subcellularLocation>
</comment>
<dbReference type="PANTHER" id="PTHR30222">
    <property type="entry name" value="SPERMIDINE/PUTRESCINE-BINDING PERIPLASMIC PROTEIN"/>
    <property type="match status" value="1"/>
</dbReference>
<keyword evidence="8" id="KW-1185">Reference proteome</keyword>
<dbReference type="PRINTS" id="PR00909">
    <property type="entry name" value="SPERMDNBNDNG"/>
</dbReference>
<gene>
    <name evidence="7" type="primary">potD_1</name>
    <name evidence="7" type="ORF">GCM10007860_16690</name>
</gene>
<proteinExistence type="inferred from homology"/>
<comment type="function">
    <text evidence="5">Required for the activity of the bacterial periplasmic transport system of putrescine.</text>
</comment>
<keyword evidence="4 5" id="KW-0574">Periplasm</keyword>
<protein>
    <recommendedName>
        <fullName evidence="5">Putrescine-binding periplasmic protein</fullName>
    </recommendedName>
</protein>
<dbReference type="EMBL" id="BSOZ01000020">
    <property type="protein sequence ID" value="GLS04522.1"/>
    <property type="molecule type" value="Genomic_DNA"/>
</dbReference>
<evidence type="ECO:0000256" key="4">
    <source>
        <dbReference type="ARBA" id="ARBA00022764"/>
    </source>
</evidence>
<dbReference type="PIRSF" id="PIRSF019574">
    <property type="entry name" value="Periplasmic_polyamine_BP"/>
    <property type="match status" value="1"/>
</dbReference>
<keyword evidence="3 6" id="KW-0732">Signal</keyword>
<dbReference type="PANTHER" id="PTHR30222:SF17">
    <property type="entry name" value="SPERMIDINE_PUTRESCINE-BINDING PERIPLASMIC PROTEIN"/>
    <property type="match status" value="1"/>
</dbReference>
<name>A0ABQ6BWE3_9NEIS</name>
<keyword evidence="2 5" id="KW-0813">Transport</keyword>
<feature type="chain" id="PRO_5045913381" description="Putrescine-binding periplasmic protein" evidence="6">
    <location>
        <begin position="18"/>
        <end position="352"/>
    </location>
</feature>
<dbReference type="InterPro" id="IPR001188">
    <property type="entry name" value="Sperm_putr-bd"/>
</dbReference>
<organism evidence="7 8">
    <name type="scientific">Chitiniphilus shinanonensis</name>
    <dbReference type="NCBI Taxonomy" id="553088"/>
    <lineage>
        <taxon>Bacteria</taxon>
        <taxon>Pseudomonadati</taxon>
        <taxon>Pseudomonadota</taxon>
        <taxon>Betaproteobacteria</taxon>
        <taxon>Neisseriales</taxon>
        <taxon>Chitinibacteraceae</taxon>
        <taxon>Chitiniphilus</taxon>
    </lineage>
</organism>
<dbReference type="RefSeq" id="WP_018746569.1">
    <property type="nucleotide sequence ID" value="NZ_BSOZ01000020.1"/>
</dbReference>
<evidence type="ECO:0000256" key="1">
    <source>
        <dbReference type="ARBA" id="ARBA00004418"/>
    </source>
</evidence>
<dbReference type="InterPro" id="IPR006059">
    <property type="entry name" value="SBP"/>
</dbReference>
<comment type="caution">
    <text evidence="7">The sequence shown here is derived from an EMBL/GenBank/DDBJ whole genome shotgun (WGS) entry which is preliminary data.</text>
</comment>
<feature type="signal peptide" evidence="6">
    <location>
        <begin position="1"/>
        <end position="17"/>
    </location>
</feature>
<dbReference type="CDD" id="cd13590">
    <property type="entry name" value="PBP2_PotD_PotF_like"/>
    <property type="match status" value="1"/>
</dbReference>
<evidence type="ECO:0000256" key="3">
    <source>
        <dbReference type="ARBA" id="ARBA00022729"/>
    </source>
</evidence>
<sequence>MKKLLLLLALLAGPAVADDVLHLFNWNNAVSAETIERFEARCKCTVKESYFGSMEEALAKLTGGAQGFDVIGPSNYGIPPLAKQHLLQPLDKKKLPNFKNLDPAFLNTALDKGNTYSVPYDFTVTLVGYNVERLKALGIKADSWAVVFDPKVLAKLKGKVTVLDDPREVIAAALRYHGHSANSTDPAHLKQAAATIRAARPYWAAFNSQSYIKELTLGNIWVALGYSNDFYQARMDAKAARRPFTIGYELQREGNGMTADSFVIHKRAPRPDLAHRFIDFMLEGRNAAEITNNVGAGNPNAAARPFIDKALLAVPAVNPNAATAARLEQLSDLDAASRRAWNRAWTEIKMGR</sequence>
<dbReference type="SUPFAM" id="SSF53850">
    <property type="entry name" value="Periplasmic binding protein-like II"/>
    <property type="match status" value="1"/>
</dbReference>
<accession>A0ABQ6BWE3</accession>
<evidence type="ECO:0000256" key="5">
    <source>
        <dbReference type="PIRNR" id="PIRNR019574"/>
    </source>
</evidence>
<evidence type="ECO:0000256" key="6">
    <source>
        <dbReference type="SAM" id="SignalP"/>
    </source>
</evidence>
<evidence type="ECO:0000256" key="2">
    <source>
        <dbReference type="ARBA" id="ARBA00022448"/>
    </source>
</evidence>
<evidence type="ECO:0000313" key="8">
    <source>
        <dbReference type="Proteomes" id="UP001156836"/>
    </source>
</evidence>
<dbReference type="Gene3D" id="3.40.190.10">
    <property type="entry name" value="Periplasmic binding protein-like II"/>
    <property type="match status" value="2"/>
</dbReference>
<reference evidence="8" key="1">
    <citation type="journal article" date="2019" name="Int. J. Syst. Evol. Microbiol.">
        <title>The Global Catalogue of Microorganisms (GCM) 10K type strain sequencing project: providing services to taxonomists for standard genome sequencing and annotation.</title>
        <authorList>
            <consortium name="The Broad Institute Genomics Platform"/>
            <consortium name="The Broad Institute Genome Sequencing Center for Infectious Disease"/>
            <person name="Wu L."/>
            <person name="Ma J."/>
        </authorList>
    </citation>
    <scope>NUCLEOTIDE SEQUENCE [LARGE SCALE GENOMIC DNA]</scope>
    <source>
        <strain evidence="8">NBRC 104970</strain>
    </source>
</reference>
<dbReference type="Proteomes" id="UP001156836">
    <property type="component" value="Unassembled WGS sequence"/>
</dbReference>